<keyword evidence="4 7" id="KW-0812">Transmembrane</keyword>
<evidence type="ECO:0000313" key="9">
    <source>
        <dbReference type="EMBL" id="GMA86733.1"/>
    </source>
</evidence>
<dbReference type="Gene3D" id="1.10.3720.10">
    <property type="entry name" value="MetI-like"/>
    <property type="match status" value="1"/>
</dbReference>
<dbReference type="PROSITE" id="PS50928">
    <property type="entry name" value="ABC_TM1"/>
    <property type="match status" value="1"/>
</dbReference>
<comment type="subcellular location">
    <subcellularLocation>
        <location evidence="1 7">Cell membrane</location>
        <topology evidence="1 7">Multi-pass membrane protein</topology>
    </subcellularLocation>
</comment>
<reference evidence="10" key="1">
    <citation type="journal article" date="2019" name="Int. J. Syst. Evol. Microbiol.">
        <title>The Global Catalogue of Microorganisms (GCM) 10K type strain sequencing project: providing services to taxonomists for standard genome sequencing and annotation.</title>
        <authorList>
            <consortium name="The Broad Institute Genomics Platform"/>
            <consortium name="The Broad Institute Genome Sequencing Center for Infectious Disease"/>
            <person name="Wu L."/>
            <person name="Ma J."/>
        </authorList>
    </citation>
    <scope>NUCLEOTIDE SEQUENCE [LARGE SCALE GENOMIC DNA]</scope>
    <source>
        <strain evidence="10">NBRC 108730</strain>
    </source>
</reference>
<dbReference type="CDD" id="cd06261">
    <property type="entry name" value="TM_PBP2"/>
    <property type="match status" value="1"/>
</dbReference>
<sequence length="234" mass="25035">MTAVAARPAPTTRRSRRRSLPEGVVGWGFASPALLLIALFGLVPVVWSLVLSFQDNDLSGSSEWVGGANYQRLVHDPLLRESLRHTVVYTVLFVPITIVASLLVAAALNRQVRFIGFYRTAVFVPVVTSTVATAFVFNWLLDPDYGLVNGALSAVGLPQQGFFRDPDQALGAILAMTVWGWIGFGVIIYLAALQSVPKDLLEAAQARRLLAVAGVLAGAGAAGSHRPPRSWSSG</sequence>
<keyword evidence="6 7" id="KW-0472">Membrane</keyword>
<feature type="transmembrane region" description="Helical" evidence="7">
    <location>
        <begin position="120"/>
        <end position="141"/>
    </location>
</feature>
<dbReference type="InterPro" id="IPR000515">
    <property type="entry name" value="MetI-like"/>
</dbReference>
<proteinExistence type="inferred from homology"/>
<keyword evidence="5 7" id="KW-1133">Transmembrane helix</keyword>
<name>A0ABQ6JH52_9ACTN</name>
<protein>
    <recommendedName>
        <fullName evidence="8">ABC transmembrane type-1 domain-containing protein</fullName>
    </recommendedName>
</protein>
<evidence type="ECO:0000256" key="3">
    <source>
        <dbReference type="ARBA" id="ARBA00022475"/>
    </source>
</evidence>
<feature type="domain" description="ABC transmembrane type-1" evidence="8">
    <location>
        <begin position="83"/>
        <end position="234"/>
    </location>
</feature>
<evidence type="ECO:0000259" key="8">
    <source>
        <dbReference type="PROSITE" id="PS50928"/>
    </source>
</evidence>
<gene>
    <name evidence="9" type="ORF">GCM10025868_19830</name>
</gene>
<comment type="caution">
    <text evidence="9">The sequence shown here is derived from an EMBL/GenBank/DDBJ whole genome shotgun (WGS) entry which is preliminary data.</text>
</comment>
<dbReference type="InterPro" id="IPR035906">
    <property type="entry name" value="MetI-like_sf"/>
</dbReference>
<accession>A0ABQ6JH52</accession>
<dbReference type="InterPro" id="IPR051393">
    <property type="entry name" value="ABC_transporter_permease"/>
</dbReference>
<keyword evidence="10" id="KW-1185">Reference proteome</keyword>
<comment type="similarity">
    <text evidence="7">Belongs to the binding-protein-dependent transport system permease family.</text>
</comment>
<dbReference type="Pfam" id="PF00528">
    <property type="entry name" value="BPD_transp_1"/>
    <property type="match status" value="1"/>
</dbReference>
<organism evidence="9 10">
    <name type="scientific">Angustibacter aerolatus</name>
    <dbReference type="NCBI Taxonomy" id="1162965"/>
    <lineage>
        <taxon>Bacteria</taxon>
        <taxon>Bacillati</taxon>
        <taxon>Actinomycetota</taxon>
        <taxon>Actinomycetes</taxon>
        <taxon>Kineosporiales</taxon>
        <taxon>Kineosporiaceae</taxon>
    </lineage>
</organism>
<evidence type="ECO:0000313" key="10">
    <source>
        <dbReference type="Proteomes" id="UP001157017"/>
    </source>
</evidence>
<dbReference type="PANTHER" id="PTHR30193:SF37">
    <property type="entry name" value="INNER MEMBRANE ABC TRANSPORTER PERMEASE PROTEIN YCJO"/>
    <property type="match status" value="1"/>
</dbReference>
<evidence type="ECO:0000256" key="6">
    <source>
        <dbReference type="ARBA" id="ARBA00023136"/>
    </source>
</evidence>
<dbReference type="EMBL" id="BSUZ01000001">
    <property type="protein sequence ID" value="GMA86733.1"/>
    <property type="molecule type" value="Genomic_DNA"/>
</dbReference>
<keyword evidence="3" id="KW-1003">Cell membrane</keyword>
<evidence type="ECO:0000256" key="2">
    <source>
        <dbReference type="ARBA" id="ARBA00022448"/>
    </source>
</evidence>
<dbReference type="SUPFAM" id="SSF161098">
    <property type="entry name" value="MetI-like"/>
    <property type="match status" value="1"/>
</dbReference>
<feature type="transmembrane region" description="Helical" evidence="7">
    <location>
        <begin position="24"/>
        <end position="50"/>
    </location>
</feature>
<feature type="transmembrane region" description="Helical" evidence="7">
    <location>
        <begin position="169"/>
        <end position="192"/>
    </location>
</feature>
<dbReference type="Proteomes" id="UP001157017">
    <property type="component" value="Unassembled WGS sequence"/>
</dbReference>
<evidence type="ECO:0000256" key="5">
    <source>
        <dbReference type="ARBA" id="ARBA00022989"/>
    </source>
</evidence>
<dbReference type="PANTHER" id="PTHR30193">
    <property type="entry name" value="ABC TRANSPORTER PERMEASE PROTEIN"/>
    <property type="match status" value="1"/>
</dbReference>
<evidence type="ECO:0000256" key="4">
    <source>
        <dbReference type="ARBA" id="ARBA00022692"/>
    </source>
</evidence>
<feature type="transmembrane region" description="Helical" evidence="7">
    <location>
        <begin position="87"/>
        <end position="108"/>
    </location>
</feature>
<evidence type="ECO:0000256" key="1">
    <source>
        <dbReference type="ARBA" id="ARBA00004651"/>
    </source>
</evidence>
<keyword evidence="2 7" id="KW-0813">Transport</keyword>
<evidence type="ECO:0000256" key="7">
    <source>
        <dbReference type="RuleBase" id="RU363032"/>
    </source>
</evidence>